<name>A0AAD9QCL7_ACRCE</name>
<accession>A0AAD9QCL7</accession>
<gene>
    <name evidence="1" type="ORF">P5673_018462</name>
</gene>
<proteinExistence type="predicted"/>
<reference evidence="1" key="2">
    <citation type="journal article" date="2023" name="Science">
        <title>Genomic signatures of disease resistance in endangered staghorn corals.</title>
        <authorList>
            <person name="Vollmer S.V."/>
            <person name="Selwyn J.D."/>
            <person name="Despard B.A."/>
            <person name="Roesel C.L."/>
        </authorList>
    </citation>
    <scope>NUCLEOTIDE SEQUENCE</scope>
    <source>
        <strain evidence="1">K2</strain>
    </source>
</reference>
<dbReference type="Proteomes" id="UP001249851">
    <property type="component" value="Unassembled WGS sequence"/>
</dbReference>
<evidence type="ECO:0000313" key="1">
    <source>
        <dbReference type="EMBL" id="KAK2558851.1"/>
    </source>
</evidence>
<keyword evidence="2" id="KW-1185">Reference proteome</keyword>
<comment type="caution">
    <text evidence="1">The sequence shown here is derived from an EMBL/GenBank/DDBJ whole genome shotgun (WGS) entry which is preliminary data.</text>
</comment>
<dbReference type="AlphaFoldDB" id="A0AAD9QCL7"/>
<reference evidence="1" key="1">
    <citation type="journal article" date="2023" name="G3 (Bethesda)">
        <title>Whole genome assembly and annotation of the endangered Caribbean coral Acropora cervicornis.</title>
        <authorList>
            <person name="Selwyn J.D."/>
            <person name="Vollmer S.V."/>
        </authorList>
    </citation>
    <scope>NUCLEOTIDE SEQUENCE</scope>
    <source>
        <strain evidence="1">K2</strain>
    </source>
</reference>
<dbReference type="EMBL" id="JARQWQ010000042">
    <property type="protein sequence ID" value="KAK2558851.1"/>
    <property type="molecule type" value="Genomic_DNA"/>
</dbReference>
<sequence>MQLNSHWLRAVWFKCNTGRPKSPPVSLSPVASEAVVPNTLRTSWDEDMEVLIKTVFKNEIEDLEVTMETVKNKISYHPQLREENTKPVLDKLAKAKERVSDLTVEAENTPPQGQQSETRIRSPTLLVDGESTLRQRTARKRRHETVEAAAKIHGSTNELSSSYDGMFDTLHKRCKLGTLTKYVMGNKKLTSAVISKHYKKKLVEFEN</sequence>
<organism evidence="1 2">
    <name type="scientific">Acropora cervicornis</name>
    <name type="common">Staghorn coral</name>
    <dbReference type="NCBI Taxonomy" id="6130"/>
    <lineage>
        <taxon>Eukaryota</taxon>
        <taxon>Metazoa</taxon>
        <taxon>Cnidaria</taxon>
        <taxon>Anthozoa</taxon>
        <taxon>Hexacorallia</taxon>
        <taxon>Scleractinia</taxon>
        <taxon>Astrocoeniina</taxon>
        <taxon>Acroporidae</taxon>
        <taxon>Acropora</taxon>
    </lineage>
</organism>
<protein>
    <submittedName>
        <fullName evidence="1">Uncharacterized protein</fullName>
    </submittedName>
</protein>
<evidence type="ECO:0000313" key="2">
    <source>
        <dbReference type="Proteomes" id="UP001249851"/>
    </source>
</evidence>